<proteinExistence type="predicted"/>
<reference evidence="1 2" key="1">
    <citation type="submission" date="2019-03" db="EMBL/GenBank/DDBJ databases">
        <title>First draft genome of Liparis tanakae, snailfish: a comprehensive survey of snailfish specific genes.</title>
        <authorList>
            <person name="Kim W."/>
            <person name="Song I."/>
            <person name="Jeong J.-H."/>
            <person name="Kim D."/>
            <person name="Kim S."/>
            <person name="Ryu S."/>
            <person name="Song J.Y."/>
            <person name="Lee S.K."/>
        </authorList>
    </citation>
    <scope>NUCLEOTIDE SEQUENCE [LARGE SCALE GENOMIC DNA]</scope>
    <source>
        <tissue evidence="1">Muscle</tissue>
    </source>
</reference>
<accession>A0A4Z2IGB1</accession>
<protein>
    <submittedName>
        <fullName evidence="1">Uncharacterized protein</fullName>
    </submittedName>
</protein>
<dbReference type="EMBL" id="SRLO01000096">
    <property type="protein sequence ID" value="TNN76173.1"/>
    <property type="molecule type" value="Genomic_DNA"/>
</dbReference>
<name>A0A4Z2IGB1_9TELE</name>
<sequence length="194" mass="21362">MFSEGGPSGDWLSLERRRERRGAACESDGSSGFVASFSVHGPATGETVSRCVGLTLELHAFVSVLIRLQLSLVHCSRSVLLPLDPPPLSWSLGGISVTLNRSWQLIFSTNWQSYGLIDSFVERHLTPDIHSAHIGGKVLAPGLNRSFLRPAGGLCRVLVRPLYWSILLIVRYTLRPFLWVVNTRAASRVGVAWL</sequence>
<dbReference type="AlphaFoldDB" id="A0A4Z2IGB1"/>
<evidence type="ECO:0000313" key="2">
    <source>
        <dbReference type="Proteomes" id="UP000314294"/>
    </source>
</evidence>
<gene>
    <name evidence="1" type="ORF">EYF80_013704</name>
</gene>
<keyword evidence="2" id="KW-1185">Reference proteome</keyword>
<comment type="caution">
    <text evidence="1">The sequence shown here is derived from an EMBL/GenBank/DDBJ whole genome shotgun (WGS) entry which is preliminary data.</text>
</comment>
<dbReference type="Proteomes" id="UP000314294">
    <property type="component" value="Unassembled WGS sequence"/>
</dbReference>
<evidence type="ECO:0000313" key="1">
    <source>
        <dbReference type="EMBL" id="TNN76173.1"/>
    </source>
</evidence>
<organism evidence="1 2">
    <name type="scientific">Liparis tanakae</name>
    <name type="common">Tanaka's snailfish</name>
    <dbReference type="NCBI Taxonomy" id="230148"/>
    <lineage>
        <taxon>Eukaryota</taxon>
        <taxon>Metazoa</taxon>
        <taxon>Chordata</taxon>
        <taxon>Craniata</taxon>
        <taxon>Vertebrata</taxon>
        <taxon>Euteleostomi</taxon>
        <taxon>Actinopterygii</taxon>
        <taxon>Neopterygii</taxon>
        <taxon>Teleostei</taxon>
        <taxon>Neoteleostei</taxon>
        <taxon>Acanthomorphata</taxon>
        <taxon>Eupercaria</taxon>
        <taxon>Perciformes</taxon>
        <taxon>Cottioidei</taxon>
        <taxon>Cottales</taxon>
        <taxon>Liparidae</taxon>
        <taxon>Liparis</taxon>
    </lineage>
</organism>